<dbReference type="OrthoDB" id="4870088at2759"/>
<feature type="region of interest" description="Disordered" evidence="1">
    <location>
        <begin position="203"/>
        <end position="274"/>
    </location>
</feature>
<feature type="signal peptide" evidence="2">
    <location>
        <begin position="1"/>
        <end position="21"/>
    </location>
</feature>
<dbReference type="EMBL" id="SPUK01000002">
    <property type="protein sequence ID" value="TQV99290.1"/>
    <property type="molecule type" value="Genomic_DNA"/>
</dbReference>
<feature type="compositionally biased region" description="Low complexity" evidence="1">
    <location>
        <begin position="203"/>
        <end position="256"/>
    </location>
</feature>
<dbReference type="Pfam" id="PF14040">
    <property type="entry name" value="DNase_NucA_NucB"/>
    <property type="match status" value="1"/>
</dbReference>
<feature type="compositionally biased region" description="Basic and acidic residues" evidence="1">
    <location>
        <begin position="261"/>
        <end position="270"/>
    </location>
</feature>
<dbReference type="InterPro" id="IPR029476">
    <property type="entry name" value="DNase_NucA_NucB"/>
</dbReference>
<name>A0A545WAL9_9HYPO</name>
<evidence type="ECO:0000313" key="5">
    <source>
        <dbReference type="Proteomes" id="UP000315783"/>
    </source>
</evidence>
<sequence>MLLRLTCILATTSALAAHAAADDAIGHEVRDPGQLFPGFSAESPGIDAFLFKRDRAHELAGVVSLPDLAWLGSLTARQQQQCPYPVMSKSQSRHDPLTLAAGGRKCNAGAPPLCCPSTSACRLEVNNCCPDTAVTCGGKLCAKEGSVCCGQTVCPAGTECNTNGGSVSCCRPGDLKCLGTCCPAGSRCAEIGGYCRRLTPSERTSTTETTTTTTTSRTTRATEATETSTRTTSILVSSSSSTRTTSTAGTSETACSANDAVARRGDQHDRATRKRQNLRPNCVYECHNGQRLPVVEVPDVPGQTDQLFLSMCSGILGTSSGRAGGGGGGDGRNFDVLTYRGADGKALRRSQARCKGYCAQQKAVFGDPATLQCDEYPPAMAGEGGKGAFRVCIPNAQNSGAQARLFRRFVSDCAPVKGKPFIVRMKGGCRVRNDKREADGGSPQQQQQQQQQQHTAARRADGSGQATTFNASSSVLYSWDNMTYMYVPLPELQDGHYRIAMQFRGEVRGVQVTDSDGDDHYASGATVSDGHVLEFDVTGVDAGADGADETDPLPAGLFLDVDEAVDVSYTAEAMLNSSTQTGQNSWASRAAGPSTLAWTFCGLASVVVVALA</sequence>
<protein>
    <submittedName>
        <fullName evidence="4">Deoxyribonuclease nucA/NucB domain-containing protein</fullName>
    </submittedName>
</protein>
<proteinExistence type="predicted"/>
<feature type="compositionally biased region" description="Low complexity" evidence="1">
    <location>
        <begin position="444"/>
        <end position="453"/>
    </location>
</feature>
<dbReference type="Proteomes" id="UP000315783">
    <property type="component" value="Unassembled WGS sequence"/>
</dbReference>
<evidence type="ECO:0000313" key="4">
    <source>
        <dbReference type="EMBL" id="TQV99290.1"/>
    </source>
</evidence>
<feature type="domain" description="Deoxyribonuclease NucA/NucB" evidence="3">
    <location>
        <begin position="335"/>
        <end position="421"/>
    </location>
</feature>
<feature type="chain" id="PRO_5021883099" evidence="2">
    <location>
        <begin position="22"/>
        <end position="612"/>
    </location>
</feature>
<comment type="caution">
    <text evidence="4">The sequence shown here is derived from an EMBL/GenBank/DDBJ whole genome shotgun (WGS) entry which is preliminary data.</text>
</comment>
<feature type="region of interest" description="Disordered" evidence="1">
    <location>
        <begin position="432"/>
        <end position="466"/>
    </location>
</feature>
<evidence type="ECO:0000256" key="1">
    <source>
        <dbReference type="SAM" id="MobiDB-lite"/>
    </source>
</evidence>
<keyword evidence="2" id="KW-0732">Signal</keyword>
<reference evidence="4 5" key="1">
    <citation type="journal article" date="2019" name="Appl. Microbiol. Biotechnol.">
        <title>Genome sequence of Isaria javanica and comparative genome analysis insights into family S53 peptidase evolution in fungal entomopathogens.</title>
        <authorList>
            <person name="Lin R."/>
            <person name="Zhang X."/>
            <person name="Xin B."/>
            <person name="Zou M."/>
            <person name="Gao Y."/>
            <person name="Qin F."/>
            <person name="Hu Q."/>
            <person name="Xie B."/>
            <person name="Cheng X."/>
        </authorList>
    </citation>
    <scope>NUCLEOTIDE SEQUENCE [LARGE SCALE GENOMIC DNA]</scope>
    <source>
        <strain evidence="4 5">IJ1G</strain>
    </source>
</reference>
<evidence type="ECO:0000259" key="3">
    <source>
        <dbReference type="Pfam" id="PF14040"/>
    </source>
</evidence>
<gene>
    <name evidence="4" type="ORF">IF1G_01505</name>
</gene>
<dbReference type="AlphaFoldDB" id="A0A545WAL9"/>
<accession>A0A545WAL9</accession>
<keyword evidence="5" id="KW-1185">Reference proteome</keyword>
<dbReference type="STRING" id="43265.A0A545WAL9"/>
<evidence type="ECO:0000256" key="2">
    <source>
        <dbReference type="SAM" id="SignalP"/>
    </source>
</evidence>
<organism evidence="4 5">
    <name type="scientific">Cordyceps javanica</name>
    <dbReference type="NCBI Taxonomy" id="43265"/>
    <lineage>
        <taxon>Eukaryota</taxon>
        <taxon>Fungi</taxon>
        <taxon>Dikarya</taxon>
        <taxon>Ascomycota</taxon>
        <taxon>Pezizomycotina</taxon>
        <taxon>Sordariomycetes</taxon>
        <taxon>Hypocreomycetidae</taxon>
        <taxon>Hypocreales</taxon>
        <taxon>Cordycipitaceae</taxon>
        <taxon>Cordyceps</taxon>
    </lineage>
</organism>